<reference evidence="10 11" key="1">
    <citation type="journal article" date="2017" name="BMC Genomics">
        <title>Genomic analysis of methanogenic archaea reveals a shift towards energy conservation.</title>
        <authorList>
            <person name="Gilmore S.P."/>
            <person name="Henske J.K."/>
            <person name="Sexton J.A."/>
            <person name="Solomon K.V."/>
            <person name="Seppala S."/>
            <person name="Yoo J.I."/>
            <person name="Huyett L.M."/>
            <person name="Pressman A."/>
            <person name="Cogan J.Z."/>
            <person name="Kivenson V."/>
            <person name="Peng X."/>
            <person name="Tan Y."/>
            <person name="Valentine D.L."/>
            <person name="O'Malley M.A."/>
        </authorList>
    </citation>
    <scope>NUCLEOTIDE SEQUENCE [LARGE SCALE GENOMIC DNA]</scope>
    <source>
        <strain evidence="10 11">M.o.H.</strain>
    </source>
</reference>
<proteinExistence type="inferred from homology"/>
<protein>
    <recommendedName>
        <fullName evidence="8 9">Peptidyl-tRNA hydrolase</fullName>
        <shortName evidence="9">PTH</shortName>
        <ecNumber evidence="3 9">3.1.1.29</ecNumber>
    </recommendedName>
</protein>
<comment type="similarity">
    <text evidence="6 9">Belongs to the PTH2 family.</text>
</comment>
<dbReference type="Proteomes" id="UP000217784">
    <property type="component" value="Unassembled WGS sequence"/>
</dbReference>
<accession>A0A2A2H317</accession>
<sequence length="112" mass="12635">MKQVMVIRTDLKMGKGKIAAQSCHASLGAFKRADKRKIMKWELGGEKKVVVKVKDLKELYEIYEIVKRSDVPYYLVQDAGRTELPSGTVTCLGIGPDDDEKIDKITHDLKLL</sequence>
<name>A0A2A2H317_METBR</name>
<comment type="catalytic activity">
    <reaction evidence="7 9">
        <text>an N-acyl-L-alpha-aminoacyl-tRNA + H2O = an N-acyl-L-amino acid + a tRNA + H(+)</text>
        <dbReference type="Rhea" id="RHEA:54448"/>
        <dbReference type="Rhea" id="RHEA-COMP:10123"/>
        <dbReference type="Rhea" id="RHEA-COMP:13883"/>
        <dbReference type="ChEBI" id="CHEBI:15377"/>
        <dbReference type="ChEBI" id="CHEBI:15378"/>
        <dbReference type="ChEBI" id="CHEBI:59874"/>
        <dbReference type="ChEBI" id="CHEBI:78442"/>
        <dbReference type="ChEBI" id="CHEBI:138191"/>
        <dbReference type="EC" id="3.1.1.29"/>
    </reaction>
</comment>
<evidence type="ECO:0000256" key="3">
    <source>
        <dbReference type="ARBA" id="ARBA00013260"/>
    </source>
</evidence>
<evidence type="ECO:0000256" key="6">
    <source>
        <dbReference type="ARBA" id="ARBA00038050"/>
    </source>
</evidence>
<evidence type="ECO:0000256" key="7">
    <source>
        <dbReference type="ARBA" id="ARBA00048707"/>
    </source>
</evidence>
<dbReference type="NCBIfam" id="NF003314">
    <property type="entry name" value="PRK04322.1"/>
    <property type="match status" value="1"/>
</dbReference>
<comment type="function">
    <text evidence="1 9">The natural substrate for this enzyme may be peptidyl-tRNAs which drop off the ribosome during protein synthesis.</text>
</comment>
<evidence type="ECO:0000313" key="10">
    <source>
        <dbReference type="EMBL" id="PAV03724.1"/>
    </source>
</evidence>
<keyword evidence="11" id="KW-1185">Reference proteome</keyword>
<evidence type="ECO:0000256" key="4">
    <source>
        <dbReference type="ARBA" id="ARBA00022490"/>
    </source>
</evidence>
<evidence type="ECO:0000256" key="1">
    <source>
        <dbReference type="ARBA" id="ARBA00003043"/>
    </source>
</evidence>
<evidence type="ECO:0000256" key="5">
    <source>
        <dbReference type="ARBA" id="ARBA00022801"/>
    </source>
</evidence>
<dbReference type="InterPro" id="IPR034759">
    <property type="entry name" value="Pept_tRNA_hydro_arch"/>
</dbReference>
<evidence type="ECO:0000313" key="11">
    <source>
        <dbReference type="Proteomes" id="UP000217784"/>
    </source>
</evidence>
<dbReference type="GO" id="GO:0006412">
    <property type="term" value="P:translation"/>
    <property type="evidence" value="ECO:0007669"/>
    <property type="project" value="UniProtKB-UniRule"/>
</dbReference>
<dbReference type="InterPro" id="IPR002833">
    <property type="entry name" value="PTH2"/>
</dbReference>
<dbReference type="Pfam" id="PF01981">
    <property type="entry name" value="PTH2"/>
    <property type="match status" value="1"/>
</dbReference>
<dbReference type="PANTHER" id="PTHR12649:SF11">
    <property type="entry name" value="PEPTIDYL-TRNA HYDROLASE 2, MITOCHONDRIAL"/>
    <property type="match status" value="1"/>
</dbReference>
<dbReference type="FunFam" id="3.40.1490.10:FF:000001">
    <property type="entry name" value="Peptidyl-tRNA hydrolase 2"/>
    <property type="match status" value="1"/>
</dbReference>
<dbReference type="SUPFAM" id="SSF102462">
    <property type="entry name" value="Peptidyl-tRNA hydrolase II"/>
    <property type="match status" value="1"/>
</dbReference>
<dbReference type="PANTHER" id="PTHR12649">
    <property type="entry name" value="PEPTIDYL-TRNA HYDROLASE 2"/>
    <property type="match status" value="1"/>
</dbReference>
<gene>
    <name evidence="9" type="primary">pth</name>
    <name evidence="10" type="ORF">ASJ80_01815</name>
</gene>
<dbReference type="CDD" id="cd02430">
    <property type="entry name" value="PTH2"/>
    <property type="match status" value="1"/>
</dbReference>
<organism evidence="10 11">
    <name type="scientific">Methanobacterium bryantii</name>
    <dbReference type="NCBI Taxonomy" id="2161"/>
    <lineage>
        <taxon>Archaea</taxon>
        <taxon>Methanobacteriati</taxon>
        <taxon>Methanobacteriota</taxon>
        <taxon>Methanomada group</taxon>
        <taxon>Methanobacteria</taxon>
        <taxon>Methanobacteriales</taxon>
        <taxon>Methanobacteriaceae</taxon>
        <taxon>Methanobacterium</taxon>
    </lineage>
</organism>
<dbReference type="NCBIfam" id="TIGR00283">
    <property type="entry name" value="arch_pth2"/>
    <property type="match status" value="1"/>
</dbReference>
<dbReference type="InterPro" id="IPR023476">
    <property type="entry name" value="Pep_tRNA_hydro_II_dom_sf"/>
</dbReference>
<dbReference type="GO" id="GO:0004045">
    <property type="term" value="F:peptidyl-tRNA hydrolase activity"/>
    <property type="evidence" value="ECO:0007669"/>
    <property type="project" value="UniProtKB-UniRule"/>
</dbReference>
<comment type="caution">
    <text evidence="10">The sequence shown here is derived from an EMBL/GenBank/DDBJ whole genome shotgun (WGS) entry which is preliminary data.</text>
</comment>
<dbReference type="EC" id="3.1.1.29" evidence="3 9"/>
<dbReference type="GeneID" id="300259933"/>
<comment type="subcellular location">
    <subcellularLocation>
        <location evidence="2 9">Cytoplasm</location>
    </subcellularLocation>
</comment>
<evidence type="ECO:0000256" key="8">
    <source>
        <dbReference type="ARBA" id="ARBA00050038"/>
    </source>
</evidence>
<evidence type="ECO:0000256" key="2">
    <source>
        <dbReference type="ARBA" id="ARBA00004496"/>
    </source>
</evidence>
<dbReference type="RefSeq" id="WP_048082908.1">
    <property type="nucleotide sequence ID" value="NZ_LMVM01000037.1"/>
</dbReference>
<dbReference type="AlphaFoldDB" id="A0A2A2H317"/>
<dbReference type="HAMAP" id="MF_00628">
    <property type="entry name" value="Pept_tRNA_hydro_arch"/>
    <property type="match status" value="1"/>
</dbReference>
<keyword evidence="5 9" id="KW-0378">Hydrolase</keyword>
<evidence type="ECO:0000256" key="9">
    <source>
        <dbReference type="HAMAP-Rule" id="MF_00628"/>
    </source>
</evidence>
<dbReference type="OrthoDB" id="6075at2157"/>
<keyword evidence="4 9" id="KW-0963">Cytoplasm</keyword>
<dbReference type="EMBL" id="LMVM01000037">
    <property type="protein sequence ID" value="PAV03724.1"/>
    <property type="molecule type" value="Genomic_DNA"/>
</dbReference>
<dbReference type="Gene3D" id="3.40.1490.10">
    <property type="entry name" value="Bit1"/>
    <property type="match status" value="1"/>
</dbReference>
<dbReference type="GO" id="GO:0005829">
    <property type="term" value="C:cytosol"/>
    <property type="evidence" value="ECO:0007669"/>
    <property type="project" value="TreeGrafter"/>
</dbReference>